<organism evidence="1">
    <name type="scientific">Rhizophora mucronata</name>
    <name type="common">Asiatic mangrove</name>
    <dbReference type="NCBI Taxonomy" id="61149"/>
    <lineage>
        <taxon>Eukaryota</taxon>
        <taxon>Viridiplantae</taxon>
        <taxon>Streptophyta</taxon>
        <taxon>Embryophyta</taxon>
        <taxon>Tracheophyta</taxon>
        <taxon>Spermatophyta</taxon>
        <taxon>Magnoliopsida</taxon>
        <taxon>eudicotyledons</taxon>
        <taxon>Gunneridae</taxon>
        <taxon>Pentapetalae</taxon>
        <taxon>rosids</taxon>
        <taxon>fabids</taxon>
        <taxon>Malpighiales</taxon>
        <taxon>Rhizophoraceae</taxon>
        <taxon>Rhizophora</taxon>
    </lineage>
</organism>
<name>A0A2P2QD99_RHIMU</name>
<dbReference type="AlphaFoldDB" id="A0A2P2QD99"/>
<protein>
    <submittedName>
        <fullName evidence="1">Uncharacterized protein</fullName>
    </submittedName>
</protein>
<dbReference type="EMBL" id="GGEC01084435">
    <property type="protein sequence ID" value="MBX64919.1"/>
    <property type="molecule type" value="Transcribed_RNA"/>
</dbReference>
<accession>A0A2P2QD99</accession>
<sequence length="54" mass="6274">MRMLVQAHEENCKQLEFEKKKAESNAENGISQMCPCKKESQRLIPMPIKRGNIK</sequence>
<reference evidence="1" key="1">
    <citation type="submission" date="2018-02" db="EMBL/GenBank/DDBJ databases">
        <title>Rhizophora mucronata_Transcriptome.</title>
        <authorList>
            <person name="Meera S.P."/>
            <person name="Sreeshan A."/>
            <person name="Augustine A."/>
        </authorList>
    </citation>
    <scope>NUCLEOTIDE SEQUENCE</scope>
    <source>
        <tissue evidence="1">Leaf</tissue>
    </source>
</reference>
<proteinExistence type="predicted"/>
<evidence type="ECO:0000313" key="1">
    <source>
        <dbReference type="EMBL" id="MBX64919.1"/>
    </source>
</evidence>